<name>A0A1H0AV26_9SPHI</name>
<dbReference type="GO" id="GO:0009279">
    <property type="term" value="C:cell outer membrane"/>
    <property type="evidence" value="ECO:0007669"/>
    <property type="project" value="UniProtKB-SubCell"/>
</dbReference>
<evidence type="ECO:0000256" key="3">
    <source>
        <dbReference type="ARBA" id="ARBA00022729"/>
    </source>
</evidence>
<evidence type="ECO:0000313" key="8">
    <source>
        <dbReference type="EMBL" id="SDN37225.1"/>
    </source>
</evidence>
<evidence type="ECO:0000256" key="2">
    <source>
        <dbReference type="ARBA" id="ARBA00006275"/>
    </source>
</evidence>
<dbReference type="AlphaFoldDB" id="A0A1H0AV26"/>
<dbReference type="Pfam" id="PF14322">
    <property type="entry name" value="SusD-like_3"/>
    <property type="match status" value="1"/>
</dbReference>
<accession>A0A1H0AV26</accession>
<comment type="subcellular location">
    <subcellularLocation>
        <location evidence="1">Cell outer membrane</location>
    </subcellularLocation>
</comment>
<dbReference type="RefSeq" id="WP_074610403.1">
    <property type="nucleotide sequence ID" value="NZ_FNGY01000007.1"/>
</dbReference>
<dbReference type="InterPro" id="IPR011990">
    <property type="entry name" value="TPR-like_helical_dom_sf"/>
</dbReference>
<keyword evidence="5" id="KW-0998">Cell outer membrane</keyword>
<reference evidence="9" key="1">
    <citation type="submission" date="2016-10" db="EMBL/GenBank/DDBJ databases">
        <authorList>
            <person name="Varghese N."/>
            <person name="Submissions S."/>
        </authorList>
    </citation>
    <scope>NUCLEOTIDE SEQUENCE [LARGE SCALE GENOMIC DNA]</scope>
    <source>
        <strain evidence="9">DSM 19110</strain>
    </source>
</reference>
<keyword evidence="4" id="KW-0472">Membrane</keyword>
<dbReference type="Proteomes" id="UP000183200">
    <property type="component" value="Unassembled WGS sequence"/>
</dbReference>
<proteinExistence type="inferred from homology"/>
<evidence type="ECO:0000256" key="5">
    <source>
        <dbReference type="ARBA" id="ARBA00023237"/>
    </source>
</evidence>
<comment type="similarity">
    <text evidence="2">Belongs to the SusD family.</text>
</comment>
<evidence type="ECO:0000256" key="1">
    <source>
        <dbReference type="ARBA" id="ARBA00004442"/>
    </source>
</evidence>
<dbReference type="Gene3D" id="1.25.40.390">
    <property type="match status" value="1"/>
</dbReference>
<dbReference type="Pfam" id="PF07980">
    <property type="entry name" value="SusD_RagB"/>
    <property type="match status" value="1"/>
</dbReference>
<feature type="domain" description="SusD-like N-terminal" evidence="7">
    <location>
        <begin position="59"/>
        <end position="218"/>
    </location>
</feature>
<keyword evidence="3" id="KW-0732">Signal</keyword>
<sequence>MNFTRIFKTKYIILLPIFCFIGIISCNYKNTDQIYTSFEREIQNDSLLLDLYISKTQQEILYNLYYNHKRDMRVWTDDWTDNTDINYENPIVSEDFSSAFANLNQDLRLRSCNLFIQRVNQRTNISIKDKLKWIAEARFSRALVNYYMAQRFGGIYLVEDVINNEDEYKKIKRSTIDQTYNSIINDLQYASKNLPLITATPERATKWAAMGMITRVALQAASYLPAKRNHYLNLVVSNTERIMKNKRLQLDSSYKDLFNDYDKAIKSKEILFGYFTKASEYNIFSTSMGYINPSQENGKMLPGFGPQLKIGFDGWPQRFPSQNLVDAYEVIDEDGKAKYWESTIYYKNYKQKGGYVSSFLYKNRDKRFYATIVQDSSEFIKEKILTREKGNMNNLSRGVGSDRWGVSSSNYYFRKSFYEKKRYSSSDTTNHHQPIIRLAEVYLNYAETLLLLNHADEAVKIINKTRILHGGLPPLGKLLLSELWQAYKNERRVELSFENDRYWSLLRWAKFDGKTKIPELVVPIRGVNISYDGKRFSFNNILSFNNTKNRKFTSDRFLFPFPNDQYKHYSSNIIIKKGGQ</sequence>
<keyword evidence="9" id="KW-1185">Reference proteome</keyword>
<dbReference type="InterPro" id="IPR012944">
    <property type="entry name" value="SusD_RagB_dom"/>
</dbReference>
<gene>
    <name evidence="8" type="ORF">SAMN05421820_107210</name>
</gene>
<dbReference type="OrthoDB" id="5694214at2"/>
<dbReference type="PROSITE" id="PS51257">
    <property type="entry name" value="PROKAR_LIPOPROTEIN"/>
    <property type="match status" value="1"/>
</dbReference>
<dbReference type="InterPro" id="IPR033985">
    <property type="entry name" value="SusD-like_N"/>
</dbReference>
<dbReference type="EMBL" id="FNGY01000007">
    <property type="protein sequence ID" value="SDN37225.1"/>
    <property type="molecule type" value="Genomic_DNA"/>
</dbReference>
<evidence type="ECO:0000313" key="9">
    <source>
        <dbReference type="Proteomes" id="UP000183200"/>
    </source>
</evidence>
<evidence type="ECO:0000259" key="7">
    <source>
        <dbReference type="Pfam" id="PF14322"/>
    </source>
</evidence>
<organism evidence="8 9">
    <name type="scientific">Pedobacter steynii</name>
    <dbReference type="NCBI Taxonomy" id="430522"/>
    <lineage>
        <taxon>Bacteria</taxon>
        <taxon>Pseudomonadati</taxon>
        <taxon>Bacteroidota</taxon>
        <taxon>Sphingobacteriia</taxon>
        <taxon>Sphingobacteriales</taxon>
        <taxon>Sphingobacteriaceae</taxon>
        <taxon>Pedobacter</taxon>
    </lineage>
</organism>
<dbReference type="SUPFAM" id="SSF48452">
    <property type="entry name" value="TPR-like"/>
    <property type="match status" value="1"/>
</dbReference>
<protein>
    <submittedName>
        <fullName evidence="8">Starch-binding associating with outer membrane</fullName>
    </submittedName>
</protein>
<evidence type="ECO:0000259" key="6">
    <source>
        <dbReference type="Pfam" id="PF07980"/>
    </source>
</evidence>
<feature type="domain" description="RagB/SusD" evidence="6">
    <location>
        <begin position="297"/>
        <end position="565"/>
    </location>
</feature>
<evidence type="ECO:0000256" key="4">
    <source>
        <dbReference type="ARBA" id="ARBA00023136"/>
    </source>
</evidence>